<organism evidence="1 2">
    <name type="scientific">Racocetra persica</name>
    <dbReference type="NCBI Taxonomy" id="160502"/>
    <lineage>
        <taxon>Eukaryota</taxon>
        <taxon>Fungi</taxon>
        <taxon>Fungi incertae sedis</taxon>
        <taxon>Mucoromycota</taxon>
        <taxon>Glomeromycotina</taxon>
        <taxon>Glomeromycetes</taxon>
        <taxon>Diversisporales</taxon>
        <taxon>Gigasporaceae</taxon>
        <taxon>Racocetra</taxon>
    </lineage>
</organism>
<dbReference type="Proteomes" id="UP000789920">
    <property type="component" value="Unassembled WGS sequence"/>
</dbReference>
<name>A0ACA9KZT1_9GLOM</name>
<protein>
    <submittedName>
        <fullName evidence="1">24402_t:CDS:1</fullName>
    </submittedName>
</protein>
<comment type="caution">
    <text evidence="1">The sequence shown here is derived from an EMBL/GenBank/DDBJ whole genome shotgun (WGS) entry which is preliminary data.</text>
</comment>
<sequence>MRHRLYPNRIADYYIPKGPKENKSEDGKKQIHLLAKGGQITLALYDRYVMQYFHELQKTLSKLNHSRHLIFQRESANDPNDRSILKKPVTRDDIINQIKESLNLSININDIEFQPDISDMIQNSGNYTCFVMFREIEHKVPLKIVVEN</sequence>
<gene>
    <name evidence="1" type="ORF">RPERSI_LOCUS1822</name>
</gene>
<evidence type="ECO:0000313" key="2">
    <source>
        <dbReference type="Proteomes" id="UP000789920"/>
    </source>
</evidence>
<accession>A0ACA9KZT1</accession>
<evidence type="ECO:0000313" key="1">
    <source>
        <dbReference type="EMBL" id="CAG8501007.1"/>
    </source>
</evidence>
<proteinExistence type="predicted"/>
<dbReference type="EMBL" id="CAJVQC010001817">
    <property type="protein sequence ID" value="CAG8501007.1"/>
    <property type="molecule type" value="Genomic_DNA"/>
</dbReference>
<keyword evidence="2" id="KW-1185">Reference proteome</keyword>
<reference evidence="1" key="1">
    <citation type="submission" date="2021-06" db="EMBL/GenBank/DDBJ databases">
        <authorList>
            <person name="Kallberg Y."/>
            <person name="Tangrot J."/>
            <person name="Rosling A."/>
        </authorList>
    </citation>
    <scope>NUCLEOTIDE SEQUENCE</scope>
    <source>
        <strain evidence="1">MA461A</strain>
    </source>
</reference>